<reference evidence="2 3" key="1">
    <citation type="submission" date="2017-11" db="EMBL/GenBank/DDBJ databases">
        <title>Genome-resolved metagenomics identifies genetic mobility, metabolic interactions, and unexpected diversity in perchlorate-reducing communities.</title>
        <authorList>
            <person name="Barnum T.P."/>
            <person name="Figueroa I.A."/>
            <person name="Carlstrom C.I."/>
            <person name="Lucas L.N."/>
            <person name="Engelbrektson A.L."/>
            <person name="Coates J.D."/>
        </authorList>
    </citation>
    <scope>NUCLEOTIDE SEQUENCE [LARGE SCALE GENOMIC DNA]</scope>
    <source>
        <strain evidence="2">BM301</strain>
    </source>
</reference>
<organism evidence="2 3">
    <name type="scientific">Sedimenticola selenatireducens</name>
    <dbReference type="NCBI Taxonomy" id="191960"/>
    <lineage>
        <taxon>Bacteria</taxon>
        <taxon>Pseudomonadati</taxon>
        <taxon>Pseudomonadota</taxon>
        <taxon>Gammaproteobacteria</taxon>
        <taxon>Chromatiales</taxon>
        <taxon>Sedimenticolaceae</taxon>
        <taxon>Sedimenticola</taxon>
    </lineage>
</organism>
<protein>
    <recommendedName>
        <fullName evidence="4">IPT/TIG domain-containing protein</fullName>
    </recommendedName>
</protein>
<dbReference type="Proteomes" id="UP000235015">
    <property type="component" value="Unassembled WGS sequence"/>
</dbReference>
<accession>A0A2N6CZ59</accession>
<dbReference type="InterPro" id="IPR013783">
    <property type="entry name" value="Ig-like_fold"/>
</dbReference>
<proteinExistence type="predicted"/>
<gene>
    <name evidence="2" type="ORF">C0630_05460</name>
</gene>
<feature type="region of interest" description="Disordered" evidence="1">
    <location>
        <begin position="878"/>
        <end position="914"/>
    </location>
</feature>
<evidence type="ECO:0008006" key="4">
    <source>
        <dbReference type="Google" id="ProtNLM"/>
    </source>
</evidence>
<evidence type="ECO:0000256" key="1">
    <source>
        <dbReference type="SAM" id="MobiDB-lite"/>
    </source>
</evidence>
<comment type="caution">
    <text evidence="2">The sequence shown here is derived from an EMBL/GenBank/DDBJ whole genome shotgun (WGS) entry which is preliminary data.</text>
</comment>
<dbReference type="Gene3D" id="2.60.40.10">
    <property type="entry name" value="Immunoglobulins"/>
    <property type="match status" value="3"/>
</dbReference>
<name>A0A2N6CZ59_9GAMM</name>
<evidence type="ECO:0000313" key="2">
    <source>
        <dbReference type="EMBL" id="PLX62654.1"/>
    </source>
</evidence>
<evidence type="ECO:0000313" key="3">
    <source>
        <dbReference type="Proteomes" id="UP000235015"/>
    </source>
</evidence>
<dbReference type="EMBL" id="PKUN01000004">
    <property type="protein sequence ID" value="PLX62654.1"/>
    <property type="molecule type" value="Genomic_DNA"/>
</dbReference>
<sequence>MIPPLQRARRFTAVGLLMILLLVTAGAVQSQSRIGLPSSIRIESITPNSLNQVQSATLLIRGRGLRAGMGIDLGEGVSGGTLTMINDASARVVVRVHPEAAPGPRRLSLLVDGIARLQNPTVTITARTPGRTPQLALPETPVAPRLSGGFARTTPAEPAVGASPSVPLRLLRVTPSRLQPDHRYTLTLAGQGFASGMKLDFGAGILPRGPVRVINANTASISVQVTSDALPGFRTVTASLTAATGTPGMLALPAATSQSEVARALEIIDTTRSIASPPPTGGFAPPARDGEFTPKPPGGGFVPPPAAQPIPTPVITTITPSQMTAGKSYIVTLQGENLDKSMLLDFGDDIQQQGSLISIGSNRLQTTLKLNKQAKTGKRQVIASTGKGKSAVQQPAQFSVLSALGLKPQLKPQQVKLKLPKLDLAEILKARIDLQTPDWRQQVASQAPLKDPVTGQPMGPPTPIYKVDVPLLHDEVLFSWKEANPGTAEWFEIRFYAKGKLAAKRRINPVEYKVLGKTIPILPTWFRPDAVLLNELLKPASSATTKPVQDHGNAQQDIAQQGGFAAQAIGPISGVPVSAEMAALGNANAQLHWEVAVYRKYHGSGVVKTALVEQPVMYAAAKQAAPATLSDAQTAKPGADFIETEIALSERWPLKSPSPPTGLNCDNETGGLNLINLDKNAKQQGGGVVIEAGDGHVGDRFRVKGTFKLDNSPYASHPQTQQTTFNHPLNGKTVLATGWLFDNVFVDWGDGTVTPLSMVQSGDPGSYASDNPLSLGEGQQHSYSGTGPYTIRIYQLSTDDVQQGGQIQAVQSIDNNQDLYAQVSTLTAGGHTGQEQMKWSQSVAGRAFMVFCRNVQIEPRTDPASYGPLQLVDIGIDGLAGQQDPAPNPTHAGQRKKPAASPTGPALSVAPQSPATLTVQAQSQLDLALDLPRVSTCSQELTAKASVRYTGQGKARLRWLLDGVSIGEEERILGPSQPRSQEDLAKLAGKKSWFDLTPIAPPRVDVESGLPSPPIGLNSLGKRSLKVEAEVVPEPKRSNLYDTLTAAFGANGLKRNPELVKALAGEFKNAPKVGVLSPHKLAQPGLNPVSYLNQPLQQVSALAEPIQLAALSLQPGVVSTLSDATFSAVGELTLSKEPPNYVVSSPFDYLVVGADAKQACTFEFPVPGGVFTIAGLQQPGGLPKVSETNGRYSGEGILLVKLPSGGDAVKQWPVPISFKDWQLKNDGVTVASGEFSITQTGLTDLPLPALKASITKLQGKAGVGVDAWLNARLSHPELLETQSGKPPAWQNVQGLLSPDGDWIADDLAMADTQLYLGGYRIDPDKITLDLSLTAGNGADSACGGGTGSQFLGVHLGSQAKLTAFDFGLQGTPAGKVDNWAVDASGACGSGQLGSFQAALDKGKIAWDGIAVKADSGKLKATYKNLRVTVPWINAELKGSGDPVFNAGQGPGSIALALEGEAAPVTNGPITLRATHLALTRKPDIGWAVTSDTRFDFAGADKTFARDVWLSGLLFGMDGRAYLPNGSQGATLTSTSGFIAQGPVTLKSAKVTAPTSGSDRLLFDFVADLKLSKALEAKDMPVSYRITEPGSGNYQGSGPVVGQVPITFAFPKTDTITKGTIHPEYVGEGAGSLAATNPPAPLSWVTPAQAATKQVIYRGTTNMNFFKSSALPVTGAFELGYFGNNDYWAAVLTYNIPPPGITVVPNLLNLYGLGGGLGYNVEPGSLSHNLANVMPKATNSSVYGANLIMGSAFDGGFAYTLKGYFNIDPQNPALKMDFGLWLLTTGHGGSAPINGSMSYGSGTFHAEMGGEQTFMGGFARVNANPKALQAHFDDGGDWHLYAGTDSNPVAGEVAKLINGGVWLNLGRDEGLKIGAKADAKFPDITCDGGTCAYVSGNVRADVTITPQPQATANNQVGVEAKGCLAGGCLSMGVDADMTVAGPSPIKLKYGFNLNGCPIGKLTISLKVLPAPPDPGVSGSLCSPAEIGKAVVEGAEKLGNAIGKAAEGAVNTAKKVICLGFC</sequence>